<comment type="caution">
    <text evidence="1">The sequence shown here is derived from an EMBL/GenBank/DDBJ whole genome shotgun (WGS) entry which is preliminary data.</text>
</comment>
<accession>A0ACB9JGB6</accession>
<name>A0ACB9JGB6_9ASTR</name>
<sequence>MFCYLKSQSQSQMLTRGCEMCLIFRRSTILTVGDGIWKVKTVVVVLTFCFLGPCFLVNINILSVAIFRLYDYTEL</sequence>
<evidence type="ECO:0000313" key="2">
    <source>
        <dbReference type="Proteomes" id="UP001056120"/>
    </source>
</evidence>
<dbReference type="EMBL" id="CM042021">
    <property type="protein sequence ID" value="KAI3818716.1"/>
    <property type="molecule type" value="Genomic_DNA"/>
</dbReference>
<reference evidence="1 2" key="2">
    <citation type="journal article" date="2022" name="Mol. Ecol. Resour.">
        <title>The genomes of chicory, endive, great burdock and yacon provide insights into Asteraceae paleo-polyploidization history and plant inulin production.</title>
        <authorList>
            <person name="Fan W."/>
            <person name="Wang S."/>
            <person name="Wang H."/>
            <person name="Wang A."/>
            <person name="Jiang F."/>
            <person name="Liu H."/>
            <person name="Zhao H."/>
            <person name="Xu D."/>
            <person name="Zhang Y."/>
        </authorList>
    </citation>
    <scope>NUCLEOTIDE SEQUENCE [LARGE SCALE GENOMIC DNA]</scope>
    <source>
        <strain evidence="2">cv. Yunnan</strain>
        <tissue evidence="1">Leaves</tissue>
    </source>
</reference>
<proteinExistence type="predicted"/>
<organism evidence="1 2">
    <name type="scientific">Smallanthus sonchifolius</name>
    <dbReference type="NCBI Taxonomy" id="185202"/>
    <lineage>
        <taxon>Eukaryota</taxon>
        <taxon>Viridiplantae</taxon>
        <taxon>Streptophyta</taxon>
        <taxon>Embryophyta</taxon>
        <taxon>Tracheophyta</taxon>
        <taxon>Spermatophyta</taxon>
        <taxon>Magnoliopsida</taxon>
        <taxon>eudicotyledons</taxon>
        <taxon>Gunneridae</taxon>
        <taxon>Pentapetalae</taxon>
        <taxon>asterids</taxon>
        <taxon>campanulids</taxon>
        <taxon>Asterales</taxon>
        <taxon>Asteraceae</taxon>
        <taxon>Asteroideae</taxon>
        <taxon>Heliantheae alliance</taxon>
        <taxon>Millerieae</taxon>
        <taxon>Smallanthus</taxon>
    </lineage>
</organism>
<dbReference type="Proteomes" id="UP001056120">
    <property type="component" value="Linkage Group LG04"/>
</dbReference>
<reference evidence="2" key="1">
    <citation type="journal article" date="2022" name="Mol. Ecol. Resour.">
        <title>The genomes of chicory, endive, great burdock and yacon provide insights into Asteraceae palaeo-polyploidization history and plant inulin production.</title>
        <authorList>
            <person name="Fan W."/>
            <person name="Wang S."/>
            <person name="Wang H."/>
            <person name="Wang A."/>
            <person name="Jiang F."/>
            <person name="Liu H."/>
            <person name="Zhao H."/>
            <person name="Xu D."/>
            <person name="Zhang Y."/>
        </authorList>
    </citation>
    <scope>NUCLEOTIDE SEQUENCE [LARGE SCALE GENOMIC DNA]</scope>
    <source>
        <strain evidence="2">cv. Yunnan</strain>
    </source>
</reference>
<keyword evidence="2" id="KW-1185">Reference proteome</keyword>
<evidence type="ECO:0000313" key="1">
    <source>
        <dbReference type="EMBL" id="KAI3818716.1"/>
    </source>
</evidence>
<protein>
    <submittedName>
        <fullName evidence="1">Uncharacterized protein</fullName>
    </submittedName>
</protein>
<gene>
    <name evidence="1" type="ORF">L1987_12532</name>
</gene>